<keyword evidence="5" id="KW-0539">Nucleus</keyword>
<dbReference type="InterPro" id="IPR013907">
    <property type="entry name" value="Sds3"/>
</dbReference>
<sequence>MEQYPEKAPETGEETDDATESESSFVQRNHNTQQQLYLSEGRYQEERASLILELEQLRQGTHWKYLKVMERLEGELKDRMLWNEIELKNSLAAIERDYLKENADAEQEYADKKAELVANAIAELENEKKVIEQEYVTMGLSEDGVCVMASFRKLRSQKNHSISKGEKQRKMTVNLIEFQLNEEEIESDLETIFGAALPHC</sequence>
<keyword evidence="9" id="KW-1185">Reference proteome</keyword>
<evidence type="ECO:0000256" key="7">
    <source>
        <dbReference type="SAM" id="MobiDB-lite"/>
    </source>
</evidence>
<dbReference type="EnsemblMetazoa" id="AEPI004185-RA">
    <property type="protein sequence ID" value="AEPI004185-PA"/>
    <property type="gene ID" value="AEPI004185"/>
</dbReference>
<keyword evidence="6" id="KW-0175">Coiled coil</keyword>
<comment type="subcellular location">
    <subcellularLocation>
        <location evidence="1">Nucleus</location>
    </subcellularLocation>
</comment>
<organism evidence="8 9">
    <name type="scientific">Anopheles epiroticus</name>
    <dbReference type="NCBI Taxonomy" id="199890"/>
    <lineage>
        <taxon>Eukaryota</taxon>
        <taxon>Metazoa</taxon>
        <taxon>Ecdysozoa</taxon>
        <taxon>Arthropoda</taxon>
        <taxon>Hexapoda</taxon>
        <taxon>Insecta</taxon>
        <taxon>Pterygota</taxon>
        <taxon>Neoptera</taxon>
        <taxon>Endopterygota</taxon>
        <taxon>Diptera</taxon>
        <taxon>Nematocera</taxon>
        <taxon>Culicoidea</taxon>
        <taxon>Culicidae</taxon>
        <taxon>Anophelinae</taxon>
        <taxon>Anopheles</taxon>
    </lineage>
</organism>
<keyword evidence="3" id="KW-0805">Transcription regulation</keyword>
<reference evidence="8" key="2">
    <citation type="submission" date="2020-05" db="UniProtKB">
        <authorList>
            <consortium name="EnsemblMetazoa"/>
        </authorList>
    </citation>
    <scope>IDENTIFICATION</scope>
    <source>
        <strain evidence="8">Epiroticus2</strain>
    </source>
</reference>
<keyword evidence="4" id="KW-0804">Transcription</keyword>
<evidence type="ECO:0000256" key="2">
    <source>
        <dbReference type="ARBA" id="ARBA00022491"/>
    </source>
</evidence>
<dbReference type="SMART" id="SM01401">
    <property type="entry name" value="Sds3"/>
    <property type="match status" value="1"/>
</dbReference>
<protein>
    <submittedName>
        <fullName evidence="8">Uncharacterized protein</fullName>
    </submittedName>
</protein>
<evidence type="ECO:0000313" key="8">
    <source>
        <dbReference type="EnsemblMetazoa" id="AEPI004185-PA"/>
    </source>
</evidence>
<dbReference type="Proteomes" id="UP000075885">
    <property type="component" value="Unassembled WGS sequence"/>
</dbReference>
<keyword evidence="2" id="KW-0678">Repressor</keyword>
<dbReference type="AlphaFoldDB" id="A0A182PB80"/>
<dbReference type="STRING" id="199890.A0A182PB80"/>
<evidence type="ECO:0000256" key="6">
    <source>
        <dbReference type="SAM" id="Coils"/>
    </source>
</evidence>
<reference evidence="9" key="1">
    <citation type="submission" date="2013-03" db="EMBL/GenBank/DDBJ databases">
        <title>The Genome Sequence of Anopheles epiroticus epiroticus2.</title>
        <authorList>
            <consortium name="The Broad Institute Genomics Platform"/>
            <person name="Neafsey D.E."/>
            <person name="Howell P."/>
            <person name="Walker B."/>
            <person name="Young S.K."/>
            <person name="Zeng Q."/>
            <person name="Gargeya S."/>
            <person name="Fitzgerald M."/>
            <person name="Haas B."/>
            <person name="Abouelleil A."/>
            <person name="Allen A.W."/>
            <person name="Alvarado L."/>
            <person name="Arachchi H.M."/>
            <person name="Berlin A.M."/>
            <person name="Chapman S.B."/>
            <person name="Gainer-Dewar J."/>
            <person name="Goldberg J."/>
            <person name="Griggs A."/>
            <person name="Gujja S."/>
            <person name="Hansen M."/>
            <person name="Howarth C."/>
            <person name="Imamovic A."/>
            <person name="Ireland A."/>
            <person name="Larimer J."/>
            <person name="McCowan C."/>
            <person name="Murphy C."/>
            <person name="Pearson M."/>
            <person name="Poon T.W."/>
            <person name="Priest M."/>
            <person name="Roberts A."/>
            <person name="Saif S."/>
            <person name="Shea T."/>
            <person name="Sisk P."/>
            <person name="Sykes S."/>
            <person name="Wortman J."/>
            <person name="Nusbaum C."/>
            <person name="Birren B."/>
        </authorList>
    </citation>
    <scope>NUCLEOTIDE SEQUENCE [LARGE SCALE GENOMIC DNA]</scope>
    <source>
        <strain evidence="9">Epiroticus2</strain>
    </source>
</reference>
<evidence type="ECO:0000256" key="4">
    <source>
        <dbReference type="ARBA" id="ARBA00023163"/>
    </source>
</evidence>
<dbReference type="GO" id="GO:0005654">
    <property type="term" value="C:nucleoplasm"/>
    <property type="evidence" value="ECO:0007669"/>
    <property type="project" value="UniProtKB-ARBA"/>
</dbReference>
<evidence type="ECO:0000256" key="3">
    <source>
        <dbReference type="ARBA" id="ARBA00023015"/>
    </source>
</evidence>
<dbReference type="Pfam" id="PF08598">
    <property type="entry name" value="Sds3"/>
    <property type="match status" value="1"/>
</dbReference>
<feature type="coiled-coil region" evidence="6">
    <location>
        <begin position="95"/>
        <end position="134"/>
    </location>
</feature>
<accession>A0A182PB80</accession>
<evidence type="ECO:0000256" key="5">
    <source>
        <dbReference type="ARBA" id="ARBA00023242"/>
    </source>
</evidence>
<evidence type="ECO:0000256" key="1">
    <source>
        <dbReference type="ARBA" id="ARBA00004123"/>
    </source>
</evidence>
<dbReference type="VEuPathDB" id="VectorBase:AEPI004185"/>
<feature type="compositionally biased region" description="Basic and acidic residues" evidence="7">
    <location>
        <begin position="1"/>
        <end position="10"/>
    </location>
</feature>
<dbReference type="PANTHER" id="PTHR21964">
    <property type="entry name" value="BREAST CANCER METASTASIS-SUPPRESSOR 1"/>
    <property type="match status" value="1"/>
</dbReference>
<feature type="region of interest" description="Disordered" evidence="7">
    <location>
        <begin position="1"/>
        <end position="30"/>
    </location>
</feature>
<name>A0A182PB80_9DIPT</name>
<evidence type="ECO:0000313" key="9">
    <source>
        <dbReference type="Proteomes" id="UP000075885"/>
    </source>
</evidence>
<feature type="compositionally biased region" description="Acidic residues" evidence="7">
    <location>
        <begin position="11"/>
        <end position="20"/>
    </location>
</feature>
<dbReference type="GO" id="GO:0010468">
    <property type="term" value="P:regulation of gene expression"/>
    <property type="evidence" value="ECO:0007669"/>
    <property type="project" value="UniProtKB-ARBA"/>
</dbReference>
<proteinExistence type="predicted"/>